<evidence type="ECO:0000313" key="2">
    <source>
        <dbReference type="EMBL" id="PWE56841.1"/>
    </source>
</evidence>
<sequence>MPDVETVSPKHRTCALGLGCRSGATADELIALAETALRQASLGREALGVIASFEARRNDPGIAAVARHFGLPAVFYDAARLEMETPRLKTPSASVFAAIGCHGVAESAALAAAGPAAVLVLAKIRSGQATAAIAGEP</sequence>
<dbReference type="RefSeq" id="WP_109458216.1">
    <property type="nucleotide sequence ID" value="NZ_QFBC01000003.1"/>
</dbReference>
<evidence type="ECO:0000313" key="3">
    <source>
        <dbReference type="Proteomes" id="UP000245252"/>
    </source>
</evidence>
<dbReference type="SUPFAM" id="SSF159664">
    <property type="entry name" value="CobE/GbiG C-terminal domain-like"/>
    <property type="match status" value="1"/>
</dbReference>
<proteinExistence type="predicted"/>
<name>A0A2U2DU75_9HYPH</name>
<dbReference type="GO" id="GO:0008168">
    <property type="term" value="F:methyltransferase activity"/>
    <property type="evidence" value="ECO:0007669"/>
    <property type="project" value="UniProtKB-KW"/>
</dbReference>
<dbReference type="EMBL" id="QFBC01000003">
    <property type="protein sequence ID" value="PWE56841.1"/>
    <property type="molecule type" value="Genomic_DNA"/>
</dbReference>
<dbReference type="Gene3D" id="3.30.420.180">
    <property type="entry name" value="CobE/GbiG C-terminal domain"/>
    <property type="match status" value="1"/>
</dbReference>
<dbReference type="InterPro" id="IPR036518">
    <property type="entry name" value="CobE/GbiG_C_sf"/>
</dbReference>
<accession>A0A2U2DU75</accession>
<dbReference type="OrthoDB" id="7360651at2"/>
<keyword evidence="3" id="KW-1185">Reference proteome</keyword>
<organism evidence="2 3">
    <name type="scientific">Metarhizobium album</name>
    <dbReference type="NCBI Taxonomy" id="2182425"/>
    <lineage>
        <taxon>Bacteria</taxon>
        <taxon>Pseudomonadati</taxon>
        <taxon>Pseudomonadota</taxon>
        <taxon>Alphaproteobacteria</taxon>
        <taxon>Hyphomicrobiales</taxon>
        <taxon>Rhizobiaceae</taxon>
        <taxon>Metarhizobium</taxon>
    </lineage>
</organism>
<feature type="domain" description="CobE/GbiG C-terminal" evidence="1">
    <location>
        <begin position="15"/>
        <end position="134"/>
    </location>
</feature>
<dbReference type="Pfam" id="PF01890">
    <property type="entry name" value="CbiG_C"/>
    <property type="match status" value="1"/>
</dbReference>
<keyword evidence="2" id="KW-0489">Methyltransferase</keyword>
<dbReference type="PANTHER" id="PTHR37477">
    <property type="entry name" value="COBALT-PRECORRIN-5A HYDROLASE"/>
    <property type="match status" value="1"/>
</dbReference>
<keyword evidence="2" id="KW-0808">Transferase</keyword>
<dbReference type="InterPro" id="IPR052553">
    <property type="entry name" value="CbiG_hydrolase"/>
</dbReference>
<reference evidence="2 3" key="1">
    <citation type="submission" date="2018-05" db="EMBL/GenBank/DDBJ databases">
        <title>The draft genome of strain NS-104.</title>
        <authorList>
            <person name="Hang P."/>
            <person name="Jiang J."/>
        </authorList>
    </citation>
    <scope>NUCLEOTIDE SEQUENCE [LARGE SCALE GENOMIC DNA]</scope>
    <source>
        <strain evidence="2 3">NS-104</strain>
    </source>
</reference>
<dbReference type="PANTHER" id="PTHR37477:SF1">
    <property type="entry name" value="COBALT-PRECORRIN-5A HYDROLASE"/>
    <property type="match status" value="1"/>
</dbReference>
<dbReference type="InterPro" id="IPR002750">
    <property type="entry name" value="CobE/GbiG_C"/>
</dbReference>
<protein>
    <submittedName>
        <fullName evidence="2">Precorrin methylase</fullName>
    </submittedName>
</protein>
<gene>
    <name evidence="2" type="ORF">DEM27_10035</name>
</gene>
<dbReference type="Proteomes" id="UP000245252">
    <property type="component" value="Unassembled WGS sequence"/>
</dbReference>
<dbReference type="GO" id="GO:0032259">
    <property type="term" value="P:methylation"/>
    <property type="evidence" value="ECO:0007669"/>
    <property type="project" value="UniProtKB-KW"/>
</dbReference>
<dbReference type="GO" id="GO:0009236">
    <property type="term" value="P:cobalamin biosynthetic process"/>
    <property type="evidence" value="ECO:0007669"/>
    <property type="project" value="InterPro"/>
</dbReference>
<comment type="caution">
    <text evidence="2">The sequence shown here is derived from an EMBL/GenBank/DDBJ whole genome shotgun (WGS) entry which is preliminary data.</text>
</comment>
<evidence type="ECO:0000259" key="1">
    <source>
        <dbReference type="Pfam" id="PF01890"/>
    </source>
</evidence>
<dbReference type="AlphaFoldDB" id="A0A2U2DU75"/>